<dbReference type="GO" id="GO:0000455">
    <property type="term" value="P:enzyme-directed rRNA pseudouridine synthesis"/>
    <property type="evidence" value="ECO:0007669"/>
    <property type="project" value="TreeGrafter"/>
</dbReference>
<dbReference type="AlphaFoldDB" id="A0A7S1KPP6"/>
<dbReference type="GO" id="GO:0003723">
    <property type="term" value="F:RNA binding"/>
    <property type="evidence" value="ECO:0007669"/>
    <property type="project" value="UniProtKB-KW"/>
</dbReference>
<name>A0A7S1KPP6_9EUKA</name>
<sequence length="525" mass="60969">MPAKSLLLKAVAASTSPPRRTLASSVYFYNKGFRFPYPYHHIFTTHTKGRWIGRTLPEIFAKEFTQYTEDHIEKLLESGAIKVNKGRADKHLRMRNGDLIEHSTHRHELPVTDDTIDFLHWDNDHFVVDKPASIPVHPCGHYRRASLTHILQHEYGMEASSLYPVHRLDRLTSGVLIIARTQPKAKELADQMQNQKMVKKCYLARVKGRFPGGECGDTIGQEYNIHPEANTNLRKLLDQSGNSVSTPTASLPNVIRVDANMDLIDCSLRSKWHIVPRGKGKPCRTLFSLVQYNSTEDESIVMCSPITGRTHQIRVHLQSLGFPISNDPCYGPEERRREFQDRFEYFLSDQQRVILEQKLEEYREMERRVQQEHEQDQAVKRQRTGDQDGNEKKIHPKSTPMSTRLPPPPTAVQILTTYPDDYLKEMHEEWQFDNPEKHVDPQCFACTLSILPRLENDYRIHLHSLGYEVRHLRVFSKLPSWANTASQEDVDAAWNRLKTWEDDDPSYMDDIAENAGKKTWKRRRK</sequence>
<dbReference type="EMBL" id="HBGD01004982">
    <property type="protein sequence ID" value="CAD9080891.1"/>
    <property type="molecule type" value="Transcribed_RNA"/>
</dbReference>
<dbReference type="Pfam" id="PF00849">
    <property type="entry name" value="PseudoU_synth_2"/>
    <property type="match status" value="1"/>
</dbReference>
<dbReference type="InterPro" id="IPR006224">
    <property type="entry name" value="PsdUridine_synth_RluA-like_CS"/>
</dbReference>
<feature type="domain" description="Pseudouridine synthase RsuA/RluA-like" evidence="3">
    <location>
        <begin position="125"/>
        <end position="319"/>
    </location>
</feature>
<dbReference type="Gene3D" id="3.30.2350.10">
    <property type="entry name" value="Pseudouridine synthase"/>
    <property type="match status" value="1"/>
</dbReference>
<gene>
    <name evidence="4" type="ORF">PCOS0759_LOCUS4131</name>
</gene>
<feature type="region of interest" description="Disordered" evidence="2">
    <location>
        <begin position="366"/>
        <end position="410"/>
    </location>
</feature>
<evidence type="ECO:0000259" key="3">
    <source>
        <dbReference type="Pfam" id="PF00849"/>
    </source>
</evidence>
<feature type="compositionally biased region" description="Acidic residues" evidence="2">
    <location>
        <begin position="503"/>
        <end position="512"/>
    </location>
</feature>
<dbReference type="CDD" id="cd02557">
    <property type="entry name" value="PseudoU_synth_ScRIB2"/>
    <property type="match status" value="1"/>
</dbReference>
<organism evidence="4">
    <name type="scientific">Percolomonas cosmopolitus</name>
    <dbReference type="NCBI Taxonomy" id="63605"/>
    <lineage>
        <taxon>Eukaryota</taxon>
        <taxon>Discoba</taxon>
        <taxon>Heterolobosea</taxon>
        <taxon>Tetramitia</taxon>
        <taxon>Eutetramitia</taxon>
        <taxon>Percolomonadidae</taxon>
        <taxon>Percolomonas</taxon>
    </lineage>
</organism>
<keyword evidence="1" id="KW-0694">RNA-binding</keyword>
<accession>A0A7S1KPP6</accession>
<dbReference type="SUPFAM" id="SSF55120">
    <property type="entry name" value="Pseudouridine synthase"/>
    <property type="match status" value="1"/>
</dbReference>
<proteinExistence type="predicted"/>
<dbReference type="PANTHER" id="PTHR21600:SF40">
    <property type="entry name" value="PSEUDOURIDYLATE SYNTHASE RPUSD2"/>
    <property type="match status" value="1"/>
</dbReference>
<dbReference type="InterPro" id="IPR006145">
    <property type="entry name" value="PsdUridine_synth_RsuA/RluA"/>
</dbReference>
<evidence type="ECO:0000313" key="4">
    <source>
        <dbReference type="EMBL" id="CAD9080891.1"/>
    </source>
</evidence>
<feature type="region of interest" description="Disordered" evidence="2">
    <location>
        <begin position="503"/>
        <end position="525"/>
    </location>
</feature>
<evidence type="ECO:0000256" key="2">
    <source>
        <dbReference type="SAM" id="MobiDB-lite"/>
    </source>
</evidence>
<dbReference type="GO" id="GO:0009982">
    <property type="term" value="F:pseudouridine synthase activity"/>
    <property type="evidence" value="ECO:0007669"/>
    <property type="project" value="InterPro"/>
</dbReference>
<protein>
    <recommendedName>
        <fullName evidence="3">Pseudouridine synthase RsuA/RluA-like domain-containing protein</fullName>
    </recommendedName>
</protein>
<reference evidence="4" key="1">
    <citation type="submission" date="2021-01" db="EMBL/GenBank/DDBJ databases">
        <authorList>
            <person name="Corre E."/>
            <person name="Pelletier E."/>
            <person name="Niang G."/>
            <person name="Scheremetjew M."/>
            <person name="Finn R."/>
            <person name="Kale V."/>
            <person name="Holt S."/>
            <person name="Cochrane G."/>
            <person name="Meng A."/>
            <person name="Brown T."/>
            <person name="Cohen L."/>
        </authorList>
    </citation>
    <scope>NUCLEOTIDE SEQUENCE</scope>
    <source>
        <strain evidence="4">WS</strain>
    </source>
</reference>
<dbReference type="PROSITE" id="PS50889">
    <property type="entry name" value="S4"/>
    <property type="match status" value="1"/>
</dbReference>
<dbReference type="InterPro" id="IPR020103">
    <property type="entry name" value="PsdUridine_synth_cat_dom_sf"/>
</dbReference>
<dbReference type="PANTHER" id="PTHR21600">
    <property type="entry name" value="MITOCHONDRIAL RNA PSEUDOURIDINE SYNTHASE"/>
    <property type="match status" value="1"/>
</dbReference>
<feature type="compositionally biased region" description="Basic and acidic residues" evidence="2">
    <location>
        <begin position="366"/>
        <end position="393"/>
    </location>
</feature>
<dbReference type="PROSITE" id="PS01129">
    <property type="entry name" value="PSI_RLU"/>
    <property type="match status" value="1"/>
</dbReference>
<dbReference type="InterPro" id="IPR050188">
    <property type="entry name" value="RluA_PseudoU_synthase"/>
</dbReference>
<evidence type="ECO:0000256" key="1">
    <source>
        <dbReference type="PROSITE-ProRule" id="PRU00182"/>
    </source>
</evidence>